<feature type="compositionally biased region" description="Basic and acidic residues" evidence="1">
    <location>
        <begin position="2079"/>
        <end position="2098"/>
    </location>
</feature>
<feature type="compositionally biased region" description="Basic and acidic residues" evidence="1">
    <location>
        <begin position="1116"/>
        <end position="1125"/>
    </location>
</feature>
<feature type="region of interest" description="Disordered" evidence="1">
    <location>
        <begin position="1893"/>
        <end position="1996"/>
    </location>
</feature>
<feature type="compositionally biased region" description="Low complexity" evidence="1">
    <location>
        <begin position="2727"/>
        <end position="2737"/>
    </location>
</feature>
<feature type="compositionally biased region" description="Basic and acidic residues" evidence="1">
    <location>
        <begin position="210"/>
        <end position="237"/>
    </location>
</feature>
<protein>
    <recommendedName>
        <fullName evidence="2">S phase cyclin A-associated protein in the endoplasmic reticulum N-terminal domain-containing protein</fullName>
    </recommendedName>
</protein>
<organism evidence="3 4">
    <name type="scientific">Klebsormidium nitens</name>
    <name type="common">Green alga</name>
    <name type="synonym">Ulothrix nitens</name>
    <dbReference type="NCBI Taxonomy" id="105231"/>
    <lineage>
        <taxon>Eukaryota</taxon>
        <taxon>Viridiplantae</taxon>
        <taxon>Streptophyta</taxon>
        <taxon>Klebsormidiophyceae</taxon>
        <taxon>Klebsormidiales</taxon>
        <taxon>Klebsormidiaceae</taxon>
        <taxon>Klebsormidium</taxon>
    </lineage>
</organism>
<dbReference type="EMBL" id="DF236984">
    <property type="protein sequence ID" value="GAQ79657.1"/>
    <property type="molecule type" value="Genomic_DNA"/>
</dbReference>
<feature type="compositionally biased region" description="Basic and acidic residues" evidence="1">
    <location>
        <begin position="2827"/>
        <end position="2845"/>
    </location>
</feature>
<dbReference type="PANTHER" id="PTHR31434">
    <property type="entry name" value="S PHASE CYCLIN A-ASSOCIATED PROTEIN IN THE ENDOPLASMIC RETICULUM"/>
    <property type="match status" value="1"/>
</dbReference>
<feature type="domain" description="S phase cyclin A-associated protein in the endoplasmic reticulum N-terminal" evidence="2">
    <location>
        <begin position="1360"/>
        <end position="1453"/>
    </location>
</feature>
<evidence type="ECO:0000256" key="1">
    <source>
        <dbReference type="SAM" id="MobiDB-lite"/>
    </source>
</evidence>
<evidence type="ECO:0000259" key="2">
    <source>
        <dbReference type="Pfam" id="PF16501"/>
    </source>
</evidence>
<feature type="compositionally biased region" description="Basic and acidic residues" evidence="1">
    <location>
        <begin position="1599"/>
        <end position="1613"/>
    </location>
</feature>
<feature type="compositionally biased region" description="Basic and acidic residues" evidence="1">
    <location>
        <begin position="1141"/>
        <end position="1156"/>
    </location>
</feature>
<feature type="compositionally biased region" description="Low complexity" evidence="1">
    <location>
        <begin position="1571"/>
        <end position="1584"/>
    </location>
</feature>
<feature type="region of interest" description="Disordered" evidence="1">
    <location>
        <begin position="630"/>
        <end position="651"/>
    </location>
</feature>
<feature type="compositionally biased region" description="Low complexity" evidence="1">
    <location>
        <begin position="1307"/>
        <end position="1324"/>
    </location>
</feature>
<feature type="compositionally biased region" description="Basic and acidic residues" evidence="1">
    <location>
        <begin position="1821"/>
        <end position="1844"/>
    </location>
</feature>
<feature type="region of interest" description="Disordered" evidence="1">
    <location>
        <begin position="336"/>
        <end position="425"/>
    </location>
</feature>
<feature type="compositionally biased region" description="Polar residues" evidence="1">
    <location>
        <begin position="183"/>
        <end position="195"/>
    </location>
</feature>
<feature type="compositionally biased region" description="Basic and acidic residues" evidence="1">
    <location>
        <begin position="1781"/>
        <end position="1814"/>
    </location>
</feature>
<feature type="compositionally biased region" description="Low complexity" evidence="1">
    <location>
        <begin position="2786"/>
        <end position="2798"/>
    </location>
</feature>
<reference evidence="3 4" key="1">
    <citation type="journal article" date="2014" name="Nat. Commun.">
        <title>Klebsormidium flaccidum genome reveals primary factors for plant terrestrial adaptation.</title>
        <authorList>
            <person name="Hori K."/>
            <person name="Maruyama F."/>
            <person name="Fujisawa T."/>
            <person name="Togashi T."/>
            <person name="Yamamoto N."/>
            <person name="Seo M."/>
            <person name="Sato S."/>
            <person name="Yamada T."/>
            <person name="Mori H."/>
            <person name="Tajima N."/>
            <person name="Moriyama T."/>
            <person name="Ikeuchi M."/>
            <person name="Watanabe M."/>
            <person name="Wada H."/>
            <person name="Kobayashi K."/>
            <person name="Saito M."/>
            <person name="Masuda T."/>
            <person name="Sasaki-Sekimoto Y."/>
            <person name="Mashiguchi K."/>
            <person name="Awai K."/>
            <person name="Shimojima M."/>
            <person name="Masuda S."/>
            <person name="Iwai M."/>
            <person name="Nobusawa T."/>
            <person name="Narise T."/>
            <person name="Kondo S."/>
            <person name="Saito H."/>
            <person name="Sato R."/>
            <person name="Murakawa M."/>
            <person name="Ihara Y."/>
            <person name="Oshima-Yamada Y."/>
            <person name="Ohtaka K."/>
            <person name="Satoh M."/>
            <person name="Sonobe K."/>
            <person name="Ishii M."/>
            <person name="Ohtani R."/>
            <person name="Kanamori-Sato M."/>
            <person name="Honoki R."/>
            <person name="Miyazaki D."/>
            <person name="Mochizuki H."/>
            <person name="Umetsu J."/>
            <person name="Higashi K."/>
            <person name="Shibata D."/>
            <person name="Kamiya Y."/>
            <person name="Sato N."/>
            <person name="Nakamura Y."/>
            <person name="Tabata S."/>
            <person name="Ida S."/>
            <person name="Kurokawa K."/>
            <person name="Ohta H."/>
        </authorList>
    </citation>
    <scope>NUCLEOTIDE SEQUENCE [LARGE SCALE GENOMIC DNA]</scope>
    <source>
        <strain evidence="3 4">NIES-2285</strain>
    </source>
</reference>
<feature type="region of interest" description="Disordered" evidence="1">
    <location>
        <begin position="451"/>
        <end position="610"/>
    </location>
</feature>
<feature type="region of interest" description="Disordered" evidence="1">
    <location>
        <begin position="903"/>
        <end position="1342"/>
    </location>
</feature>
<feature type="region of interest" description="Disordered" evidence="1">
    <location>
        <begin position="2696"/>
        <end position="2890"/>
    </location>
</feature>
<dbReference type="Proteomes" id="UP000054558">
    <property type="component" value="Unassembled WGS sequence"/>
</dbReference>
<feature type="compositionally biased region" description="Gly residues" evidence="1">
    <location>
        <begin position="1215"/>
        <end position="1258"/>
    </location>
</feature>
<feature type="compositionally biased region" description="Basic and acidic residues" evidence="1">
    <location>
        <begin position="111"/>
        <end position="124"/>
    </location>
</feature>
<gene>
    <name evidence="3" type="ORF">KFL_000350130</name>
</gene>
<feature type="region of interest" description="Disordered" evidence="1">
    <location>
        <begin position="790"/>
        <end position="842"/>
    </location>
</feature>
<feature type="compositionally biased region" description="Basic and acidic residues" evidence="1">
    <location>
        <begin position="922"/>
        <end position="938"/>
    </location>
</feature>
<feature type="compositionally biased region" description="Basic and acidic residues" evidence="1">
    <location>
        <begin position="1260"/>
        <end position="1290"/>
    </location>
</feature>
<sequence>MAGRIGPQGKRSQVHPVIHIRDLAGPQSSAKENQAVVKSAPLGKATEGPQIGGVRQPLQGTQLANKTVAPLLEVCVGNFADDKTTGVSGDSKAQHRKSSNGAVAEVSGKPLVDDLDKLKERSGPSKESATRGGQKQTTVLQKGLPPLLPTPLLEAVDNSRSCLAASHQEATPQFSDAKDPSETAGTLSTAGSANANGERKGSAKKAARRKEREPWRDPGPKDLVEPQRGRSKSEELKAPAVAAEPKVQNEERIKEGLNEGVFLVAVVDARKEDTDGGAGVPKVTTGKKAGSKGQRRRVSEGQGASTAGQHYVGGNEELKSIANRKEGVVGVLFDPKAEQAGLETSGSETKESQRNGQDAVAPAVRAGQSGGESAVVAEATAGGEHEAGGQQEQPSDEEGWMKVKKKNKSSTRRRSELPPWNSVYRTEVESYQTPLGRRWIQNPTFIDRRQSLETTSLEAKPPALSSKPVGKKPSSTAPPGVETKPSDPSELSVGVPLASTLGKTGSGFLAQKGAGAPANGALLPTPTLSKPVLRASDVQKNRREPQSGSDGRTATGDAAKDVATERGTVQTAASQRATSGVAEGERTKTAKCIASKAGQLSGRGKGKKGAAQIAQREAEVGAGVANGTVKASAVQSDTEKQAGPSNKTGPLPAVKAAAAPVKVPVVTPVAAPAVAPAAKSKLSVSAPPFIPKSLQGGKGPAGVDTAKGAAKQARQPIAASVANPNHKAVTTFEDGGVPAMGAGAGVSRTAAGPPSPERVVVTPVKKRKPGEKTPGKLTAGTAVVGVTIPSPDLAPRGIPQQPSAVAPSASPSRITNTSPPASEKGMQSASLPEGSAGPKTDNKLVADLVVGTIRVPHVESVPKGVAPSGVALVVKAGPRAAIPVTRAPAPINETTPKKVAQAVAEPSRSEAASGKVKQSGEASEKALVDAREAERVAEAKLGAGGASEQSGTEKAEPVAGPLGVKAAESAVRDAVNKSPTPVTDVTVMRPTEGNEENVPNQTKPAPGEPLSDPTPSPEVLATASGKGGRKSKPRRLSLVARQQPPKNEQPKSAPKTAVEETKAAPTKGENEVGGGETVTKSDSAEASAEAGKGVVAPGGSLAAEESVRSADVPAVNEEKGSEPRGKKGNPKPGDGSAGAESTDKAARESAQQKEDVAGAGGQEAATAEARPDTRDTPSVTSQVEKREGSESASNIAELATSLSQEDSTSKVGAGQDSGGGTSTGNEAGGEGSGGDESRGAGTGPSQGGGPESGGGGGGDEGEKKDGADASGKDEGGVTKKKDSPGGEEGKLVGGGPEKNVGDVSTQSAADAGAESSADVSAGGSLEEGAKSAEQRVSPEEEDAAAKMLGTEALGGENADRGVFKERLWSYLFDNLGRSIDELYFLCELECDEAHMREAMQVLGEAGDDFRELKARVEKQDRFERERRATRGLPVVHRRNRAIAWEVRRTTSTTERAELLAASLDALRFLRTSTVSQPPGRKPSLPRTPPSLLAKTRSTSQAESRRLAALAGDGEATGRSTTGDAEATGRSSSAPGKFSPVKSREKRDVGAGAKSDVGKREPGAKGGEGVESATAAKASDAKQAAPEVTRVETSGSINQKDLRKELFEGKERAANKKVATQKKAPADKKELAEEKSGKAIESDRVSDAGSDRASVHSLSRFSDVGSDPMTSAGDVSGRFGVAASLSRVAAWREKRNWVDHLALVSSPRRADGKRAESGRKPDGKAAKRTDLHGEAEPGFRNGSRNRGVGSAENEGLSEEGVGTKERVPGVVPLPPADLRAGSAERAKMLHDKLMSPERRKKTPSETREKVDEKQARAAQVRIDLESERRAKMQRSAERASKVTEWQEIRRSKLSKSMEVRHQQSESRYEAHLAQIVKRAGDEATKVNEIQFINTMTAENKKLSTQQKMQDSEARRQELLRAQVKKREEEAAKEEAAQERRKQKEEERQRKLSEAQRKKEEAAARQEEEKRKLMQERKDRALQQAQRMEEQKRAQQEQAELLGQRLAERLRESSARRLLYLEQIKERAAVDPERLRLGPDSPYGRLSPNRLSPSRNSPLRRPSSRDGFRSGPRVSGTERTGGTERNDAAKRVAEPADVGKADTAAQESDKAAEVAPPVAREAAPPAALEVPSTTEKPAKPLEKPTIVIPADRTSAPASSAPNDTSAAREALKKRLKRIRQRLVQKKHEWVEGDSGPEKAGGSAVGKSRAAKWLLDMQRQQAKGGNGVALESAAGELVKFFEGRPEELNAARRVGLVDFAASALVSTTPIPPPRAVAALLRVLRVLLTWPGNRSYFIARNFLPPLLPILTASLSRFSGAVAPGESNPPKASTPGLDKGEGKNAVVEKEGLDAAILEGVLAVAALVVKHNCGGDEKVSAMQEDLVELIVVSEVPQKLRDLFSIFDCPPADGQLGPLPGAYVASLLLLEGLTSARGKLAGASELPVHQPKAELANSRATKAVLDAVVETGLVGLPSLLTAVLLRAAPPKTTPEQAAAILPANFEEVATLVLRVLNNLARLDLKLFQAQLESSDLKVEFFHLVTFLLSHCTCKWKQPSDKVAGLLHETLLLVGYFALLHPSNQAVLRWGKSPTILQKLCELPFPYFSDAALQPLLFGTLLSACYGSDRNRDVVERELSADMLLSFLQTSASELPEALRGAAAAEMEKGGGKGRGLLPEELSVESVVGEGKIGETLGVGSTKRADVKGAGASVSRVDGTAFRTEGERNPAAKPEMGGAAEAGTAETERAESANEEGAAEIDRGAVDTPPGGTGIVQRLRSADVGRTETGILESAASSSDGASSRANNVSAAGQKTDSGSGKGAAKTGTEPSKLGADEKSAARLRDSKRESRSRPGSAGAKGPKDRGENKLDNRVLSAGNAKRAEPPAAKKASQEVAAPFRLQNRFPVSMWTAAEEYFAKPPGKH</sequence>
<feature type="compositionally biased region" description="Low complexity" evidence="1">
    <location>
        <begin position="799"/>
        <end position="812"/>
    </location>
</feature>
<feature type="region of interest" description="Disordered" evidence="1">
    <location>
        <begin position="2317"/>
        <end position="2337"/>
    </location>
</feature>
<feature type="region of interest" description="Disordered" evidence="1">
    <location>
        <begin position="2021"/>
        <end position="2167"/>
    </location>
</feature>
<feature type="compositionally biased region" description="Basic and acidic residues" evidence="1">
    <location>
        <begin position="1908"/>
        <end position="1993"/>
    </location>
</feature>
<dbReference type="OMA" id="KSEASMF"/>
<feature type="region of interest" description="Disordered" evidence="1">
    <location>
        <begin position="1704"/>
        <end position="1844"/>
    </location>
</feature>
<feature type="compositionally biased region" description="Low complexity" evidence="1">
    <location>
        <begin position="371"/>
        <end position="393"/>
    </location>
</feature>
<feature type="compositionally biased region" description="Low complexity" evidence="1">
    <location>
        <begin position="2043"/>
        <end position="2059"/>
    </location>
</feature>
<feature type="region of interest" description="Disordered" evidence="1">
    <location>
        <begin position="271"/>
        <end position="311"/>
    </location>
</feature>
<accession>A0A1Y1HSX8</accession>
<feature type="compositionally biased region" description="Polar residues" evidence="1">
    <location>
        <begin position="1893"/>
        <end position="1907"/>
    </location>
</feature>
<feature type="region of interest" description="Disordered" evidence="1">
    <location>
        <begin position="83"/>
        <end position="249"/>
    </location>
</feature>
<feature type="compositionally biased region" description="Basic and acidic residues" evidence="1">
    <location>
        <begin position="1327"/>
        <end position="1338"/>
    </location>
</feature>
<dbReference type="InterPro" id="IPR032446">
    <property type="entry name" value="SCAPER_N"/>
</dbReference>
<feature type="compositionally biased region" description="Polar residues" evidence="1">
    <location>
        <begin position="1190"/>
        <end position="1210"/>
    </location>
</feature>
<evidence type="ECO:0000313" key="3">
    <source>
        <dbReference type="EMBL" id="GAQ79657.1"/>
    </source>
</evidence>
<feature type="compositionally biased region" description="Polar residues" evidence="1">
    <location>
        <begin position="2153"/>
        <end position="2163"/>
    </location>
</feature>
<feature type="region of interest" description="Disordered" evidence="1">
    <location>
        <begin position="693"/>
        <end position="777"/>
    </location>
</feature>
<feature type="compositionally biased region" description="Polar residues" evidence="1">
    <location>
        <begin position="125"/>
        <end position="140"/>
    </location>
</feature>
<feature type="compositionally biased region" description="Basic and acidic residues" evidence="1">
    <location>
        <begin position="1623"/>
        <end position="1653"/>
    </location>
</feature>
<feature type="compositionally biased region" description="Basic and acidic residues" evidence="1">
    <location>
        <begin position="2854"/>
        <end position="2865"/>
    </location>
</feature>
<keyword evidence="4" id="KW-1185">Reference proteome</keyword>
<name>A0A1Y1HSX8_KLENI</name>
<feature type="region of interest" description="Disordered" evidence="1">
    <location>
        <begin position="1472"/>
        <end position="1675"/>
    </location>
</feature>
<feature type="compositionally biased region" description="Basic residues" evidence="1">
    <location>
        <begin position="402"/>
        <end position="412"/>
    </location>
</feature>
<feature type="compositionally biased region" description="Basic and acidic residues" evidence="1">
    <location>
        <begin position="1707"/>
        <end position="1736"/>
    </location>
</feature>
<feature type="compositionally biased region" description="Polar residues" evidence="1">
    <location>
        <begin position="567"/>
        <end position="578"/>
    </location>
</feature>
<feature type="compositionally biased region" description="Polar residues" evidence="1">
    <location>
        <begin position="813"/>
        <end position="830"/>
    </location>
</feature>
<evidence type="ECO:0000313" key="4">
    <source>
        <dbReference type="Proteomes" id="UP000054558"/>
    </source>
</evidence>
<feature type="compositionally biased region" description="Basic and acidic residues" evidence="1">
    <location>
        <begin position="2021"/>
        <end position="2035"/>
    </location>
</feature>
<dbReference type="STRING" id="105231.A0A1Y1HSX8"/>
<feature type="compositionally biased region" description="Polar residues" evidence="1">
    <location>
        <begin position="1517"/>
        <end position="1533"/>
    </location>
</feature>
<proteinExistence type="predicted"/>
<dbReference type="OrthoDB" id="71500at2759"/>
<feature type="compositionally biased region" description="Low complexity" evidence="1">
    <location>
        <begin position="2111"/>
        <end position="2129"/>
    </location>
</feature>
<dbReference type="Pfam" id="PF16501">
    <property type="entry name" value="SCAPER_N"/>
    <property type="match status" value="1"/>
</dbReference>
<dbReference type="PANTHER" id="PTHR31434:SF2">
    <property type="entry name" value="S PHASE CYCLIN A-ASSOCIATED PROTEIN IN THE ENDOPLASMIC RETICULUM"/>
    <property type="match status" value="1"/>
</dbReference>
<feature type="compositionally biased region" description="Low complexity" evidence="1">
    <location>
        <begin position="513"/>
        <end position="528"/>
    </location>
</feature>
<feature type="compositionally biased region" description="Polar residues" evidence="1">
    <location>
        <begin position="2799"/>
        <end position="2811"/>
    </location>
</feature>